<feature type="signal peptide" evidence="4">
    <location>
        <begin position="1"/>
        <end position="26"/>
    </location>
</feature>
<dbReference type="InterPro" id="IPR036034">
    <property type="entry name" value="PDZ_sf"/>
</dbReference>
<accession>A0A084SJC5</accession>
<evidence type="ECO:0000256" key="1">
    <source>
        <dbReference type="ARBA" id="ARBA00010541"/>
    </source>
</evidence>
<dbReference type="Pfam" id="PF13365">
    <property type="entry name" value="Trypsin_2"/>
    <property type="match status" value="1"/>
</dbReference>
<dbReference type="PRINTS" id="PR00834">
    <property type="entry name" value="PROTEASES2C"/>
</dbReference>
<evidence type="ECO:0000256" key="3">
    <source>
        <dbReference type="ARBA" id="ARBA00022801"/>
    </source>
</evidence>
<evidence type="ECO:0000256" key="2">
    <source>
        <dbReference type="ARBA" id="ARBA00022670"/>
    </source>
</evidence>
<dbReference type="SMART" id="SM00228">
    <property type="entry name" value="PDZ"/>
    <property type="match status" value="2"/>
</dbReference>
<dbReference type="Proteomes" id="UP000028547">
    <property type="component" value="Unassembled WGS sequence"/>
</dbReference>
<evidence type="ECO:0000256" key="4">
    <source>
        <dbReference type="SAM" id="SignalP"/>
    </source>
</evidence>
<keyword evidence="2" id="KW-0645">Protease</keyword>
<proteinExistence type="inferred from homology"/>
<name>A0A084SJC5_9BACT</name>
<dbReference type="Gene3D" id="2.30.42.10">
    <property type="match status" value="2"/>
</dbReference>
<organism evidence="6 7">
    <name type="scientific">Archangium violaceum Cb vi76</name>
    <dbReference type="NCBI Taxonomy" id="1406225"/>
    <lineage>
        <taxon>Bacteria</taxon>
        <taxon>Pseudomonadati</taxon>
        <taxon>Myxococcota</taxon>
        <taxon>Myxococcia</taxon>
        <taxon>Myxococcales</taxon>
        <taxon>Cystobacterineae</taxon>
        <taxon>Archangiaceae</taxon>
        <taxon>Archangium</taxon>
    </lineage>
</organism>
<evidence type="ECO:0000259" key="5">
    <source>
        <dbReference type="PROSITE" id="PS50106"/>
    </source>
</evidence>
<dbReference type="InterPro" id="IPR009003">
    <property type="entry name" value="Peptidase_S1_PA"/>
</dbReference>
<evidence type="ECO:0000313" key="6">
    <source>
        <dbReference type="EMBL" id="KFA88560.1"/>
    </source>
</evidence>
<sequence length="441" mass="47087">MKNQVSRWGLMVAVVLAFTSGTSAHADAARRRNEIVEVVQKVSPAVVFIGTESEEESPFRGRRSMMEEFFGAPQQRQRQQSLGSGVIVDPSGIIITNEHVIGGASAIHVVLADGRELEAEVIGSDANNDLAVLKVNSKQPLPAAKLGTTSDLMIGETVIAIGSPLGLSKTVTSGVVSATGRTLKANGKSYDDFIQTDAAINPGNSGGPLLNVDGDVIGINTAIIASAQGIGFAIPADKVRRIVDELTRFGKVRPSWVGIEVQQLSPRLARQLGWDRTYGVLVSDVEPGSPAEQAGVRRGDVLAEMGGSRISDAEDYISRARGYPARAAFPLVLFREGGQRTLQVTPVEFPPQLVEALGWNRLGLRVKPTRGAMVIQAVRPGSAAAEIGLDQGDLILRINNQPVAEPTAFQEALLAARGRGTRSVLLLVRRGRYHYNIPLPF</sequence>
<protein>
    <submittedName>
        <fullName evidence="6">Peptidase S1</fullName>
    </submittedName>
</protein>
<dbReference type="EMBL" id="JPMI01000289">
    <property type="protein sequence ID" value="KFA88560.1"/>
    <property type="molecule type" value="Genomic_DNA"/>
</dbReference>
<feature type="domain" description="PDZ" evidence="5">
    <location>
        <begin position="246"/>
        <end position="312"/>
    </location>
</feature>
<dbReference type="Pfam" id="PF17820">
    <property type="entry name" value="PDZ_6"/>
    <property type="match status" value="2"/>
</dbReference>
<gene>
    <name evidence="6" type="ORF">Q664_40545</name>
</gene>
<dbReference type="PANTHER" id="PTHR22939">
    <property type="entry name" value="SERINE PROTEASE FAMILY S1C HTRA-RELATED"/>
    <property type="match status" value="1"/>
</dbReference>
<dbReference type="PROSITE" id="PS50106">
    <property type="entry name" value="PDZ"/>
    <property type="match status" value="2"/>
</dbReference>
<dbReference type="RefSeq" id="WP_043408297.1">
    <property type="nucleotide sequence ID" value="NZ_JPMI01000289.1"/>
</dbReference>
<feature type="domain" description="PDZ" evidence="5">
    <location>
        <begin position="362"/>
        <end position="431"/>
    </location>
</feature>
<keyword evidence="4" id="KW-0732">Signal</keyword>
<comment type="similarity">
    <text evidence="1">Belongs to the peptidase S1C family.</text>
</comment>
<dbReference type="SUPFAM" id="SSF50494">
    <property type="entry name" value="Trypsin-like serine proteases"/>
    <property type="match status" value="1"/>
</dbReference>
<dbReference type="InterPro" id="IPR001940">
    <property type="entry name" value="Peptidase_S1C"/>
</dbReference>
<reference evidence="6 7" key="1">
    <citation type="submission" date="2014-07" db="EMBL/GenBank/DDBJ databases">
        <title>Draft Genome Sequence of Gephyronic Acid Producer, Cystobacter violaceus Strain Cb vi76.</title>
        <authorList>
            <person name="Stevens D.C."/>
            <person name="Young J."/>
            <person name="Carmichael R."/>
            <person name="Tan J."/>
            <person name="Taylor R.E."/>
        </authorList>
    </citation>
    <scope>NUCLEOTIDE SEQUENCE [LARGE SCALE GENOMIC DNA]</scope>
    <source>
        <strain evidence="6 7">Cb vi76</strain>
    </source>
</reference>
<evidence type="ECO:0000313" key="7">
    <source>
        <dbReference type="Proteomes" id="UP000028547"/>
    </source>
</evidence>
<dbReference type="InterPro" id="IPR001478">
    <property type="entry name" value="PDZ"/>
</dbReference>
<keyword evidence="3" id="KW-0378">Hydrolase</keyword>
<dbReference type="AlphaFoldDB" id="A0A084SJC5"/>
<feature type="chain" id="PRO_5001781391" evidence="4">
    <location>
        <begin position="27"/>
        <end position="441"/>
    </location>
</feature>
<dbReference type="Gene3D" id="2.40.10.120">
    <property type="match status" value="1"/>
</dbReference>
<dbReference type="GO" id="GO:0006508">
    <property type="term" value="P:proteolysis"/>
    <property type="evidence" value="ECO:0007669"/>
    <property type="project" value="UniProtKB-KW"/>
</dbReference>
<dbReference type="SUPFAM" id="SSF50156">
    <property type="entry name" value="PDZ domain-like"/>
    <property type="match status" value="2"/>
</dbReference>
<dbReference type="PANTHER" id="PTHR22939:SF129">
    <property type="entry name" value="SERINE PROTEASE HTRA2, MITOCHONDRIAL"/>
    <property type="match status" value="1"/>
</dbReference>
<dbReference type="InterPro" id="IPR041489">
    <property type="entry name" value="PDZ_6"/>
</dbReference>
<dbReference type="GO" id="GO:0004252">
    <property type="term" value="F:serine-type endopeptidase activity"/>
    <property type="evidence" value="ECO:0007669"/>
    <property type="project" value="InterPro"/>
</dbReference>
<comment type="caution">
    <text evidence="6">The sequence shown here is derived from an EMBL/GenBank/DDBJ whole genome shotgun (WGS) entry which is preliminary data.</text>
</comment>